<dbReference type="InterPro" id="IPR010865">
    <property type="entry name" value="DUF1499"/>
</dbReference>
<dbReference type="Proteomes" id="UP001165122">
    <property type="component" value="Unassembled WGS sequence"/>
</dbReference>
<dbReference type="PANTHER" id="PTHR34801:SF6">
    <property type="entry name" value="SLL1620 PROTEIN"/>
    <property type="match status" value="1"/>
</dbReference>
<sequence length="287" mass="32325">MTRTGDELSLAEPRRARQQQQLSLMLEVRVRVSHQQPRQYQQLGLVLALALLASPIPALAETPSLAHPPPPLCSSLSTPTPTCLGVVDGLFADCGNKNSCTSSQDDRPGVFSPPWQIEGFGDAMDKLVVAVEQQKDFKQILTYDREAQYLRVEFNDFPTGVSVSDVEFLKTKNDDTIQFRAASRAGTPVKEKKRIDELRLSLGYTEIPVLRNRRRALIVVESDFDTFGPSSTRDPTIEEEKGAYNYRDLDPMTKNWAEGERYENGNKLKSEFARFLIQEGDDRTRSK</sequence>
<dbReference type="AlphaFoldDB" id="A0A9W7FNF0"/>
<proteinExistence type="predicted"/>
<gene>
    <name evidence="1" type="ORF">TrLO_g12229</name>
</gene>
<name>A0A9W7FNF0_9STRA</name>
<dbReference type="EMBL" id="BRXW01000225">
    <property type="protein sequence ID" value="GMI15146.1"/>
    <property type="molecule type" value="Genomic_DNA"/>
</dbReference>
<dbReference type="Pfam" id="PF07386">
    <property type="entry name" value="DUF1499"/>
    <property type="match status" value="1"/>
</dbReference>
<evidence type="ECO:0000313" key="1">
    <source>
        <dbReference type="EMBL" id="GMI15146.1"/>
    </source>
</evidence>
<comment type="caution">
    <text evidence="1">The sequence shown here is derived from an EMBL/GenBank/DDBJ whole genome shotgun (WGS) entry which is preliminary data.</text>
</comment>
<dbReference type="PANTHER" id="PTHR34801">
    <property type="entry name" value="EXPRESSED PROTEIN"/>
    <property type="match status" value="1"/>
</dbReference>
<protein>
    <submittedName>
        <fullName evidence="1">Uncharacterized protein</fullName>
    </submittedName>
</protein>
<dbReference type="OrthoDB" id="448536at2759"/>
<reference evidence="2" key="1">
    <citation type="journal article" date="2023" name="Commun. Biol.">
        <title>Genome analysis of Parmales, the sister group of diatoms, reveals the evolutionary specialization of diatoms from phago-mixotrophs to photoautotrophs.</title>
        <authorList>
            <person name="Ban H."/>
            <person name="Sato S."/>
            <person name="Yoshikawa S."/>
            <person name="Yamada K."/>
            <person name="Nakamura Y."/>
            <person name="Ichinomiya M."/>
            <person name="Sato N."/>
            <person name="Blanc-Mathieu R."/>
            <person name="Endo H."/>
            <person name="Kuwata A."/>
            <person name="Ogata H."/>
        </authorList>
    </citation>
    <scope>NUCLEOTIDE SEQUENCE [LARGE SCALE GENOMIC DNA]</scope>
    <source>
        <strain evidence="2">NIES 3700</strain>
    </source>
</reference>
<evidence type="ECO:0000313" key="2">
    <source>
        <dbReference type="Proteomes" id="UP001165122"/>
    </source>
</evidence>
<organism evidence="1 2">
    <name type="scientific">Triparma laevis f. longispina</name>
    <dbReference type="NCBI Taxonomy" id="1714387"/>
    <lineage>
        <taxon>Eukaryota</taxon>
        <taxon>Sar</taxon>
        <taxon>Stramenopiles</taxon>
        <taxon>Ochrophyta</taxon>
        <taxon>Bolidophyceae</taxon>
        <taxon>Parmales</taxon>
        <taxon>Triparmaceae</taxon>
        <taxon>Triparma</taxon>
    </lineage>
</organism>
<keyword evidence="2" id="KW-1185">Reference proteome</keyword>
<accession>A0A9W7FNF0</accession>